<dbReference type="Proteomes" id="UP000785679">
    <property type="component" value="Unassembled WGS sequence"/>
</dbReference>
<feature type="compositionally biased region" description="Polar residues" evidence="1">
    <location>
        <begin position="207"/>
        <end position="227"/>
    </location>
</feature>
<proteinExistence type="predicted"/>
<dbReference type="EMBL" id="RRYP01010299">
    <property type="protein sequence ID" value="TNV78469.1"/>
    <property type="molecule type" value="Genomic_DNA"/>
</dbReference>
<comment type="caution">
    <text evidence="2">The sequence shown here is derived from an EMBL/GenBank/DDBJ whole genome shotgun (WGS) entry which is preliminary data.</text>
</comment>
<gene>
    <name evidence="2" type="ORF">FGO68_gene15347</name>
</gene>
<organism evidence="2 3">
    <name type="scientific">Halteria grandinella</name>
    <dbReference type="NCBI Taxonomy" id="5974"/>
    <lineage>
        <taxon>Eukaryota</taxon>
        <taxon>Sar</taxon>
        <taxon>Alveolata</taxon>
        <taxon>Ciliophora</taxon>
        <taxon>Intramacronucleata</taxon>
        <taxon>Spirotrichea</taxon>
        <taxon>Stichotrichia</taxon>
        <taxon>Sporadotrichida</taxon>
        <taxon>Halteriidae</taxon>
        <taxon>Halteria</taxon>
    </lineage>
</organism>
<dbReference type="AlphaFoldDB" id="A0A8J8T199"/>
<evidence type="ECO:0000256" key="1">
    <source>
        <dbReference type="SAM" id="MobiDB-lite"/>
    </source>
</evidence>
<reference evidence="2" key="1">
    <citation type="submission" date="2019-06" db="EMBL/GenBank/DDBJ databases">
        <authorList>
            <person name="Zheng W."/>
        </authorList>
    </citation>
    <scope>NUCLEOTIDE SEQUENCE</scope>
    <source>
        <strain evidence="2">QDHG01</strain>
    </source>
</reference>
<protein>
    <submittedName>
        <fullName evidence="2">Uncharacterized protein</fullName>
    </submittedName>
</protein>
<name>A0A8J8T199_HALGN</name>
<accession>A0A8J8T199</accession>
<evidence type="ECO:0000313" key="2">
    <source>
        <dbReference type="EMBL" id="TNV78469.1"/>
    </source>
</evidence>
<keyword evidence="3" id="KW-1185">Reference proteome</keyword>
<feature type="region of interest" description="Disordered" evidence="1">
    <location>
        <begin position="206"/>
        <end position="227"/>
    </location>
</feature>
<evidence type="ECO:0000313" key="3">
    <source>
        <dbReference type="Proteomes" id="UP000785679"/>
    </source>
</evidence>
<sequence length="341" mass="37597">MEQNKAIMEHNKAKLTILLKRKFTEGPFQQTQTTAFTQSVLLKDVISRCIDSDLSPTLALIQLSVEKLNGIPTPLRNLVRFYAKNHKASISGSVRSKSKTIIDSFDKSKKFDAIFAKNCKNSSLVWQITLDLTPTQVQEAIIAFAEVDQPSQALLRQIKQCIFIASDAIPEQSKAIALKSTLQEMIDFGNNIPEVSGEVSKLIASAESRSASPQESPEQAQRGHSQGNWAMQSIQYSASLRSLQLSNLIPGGAGSDQRSVQQEQEIIDASLKIIREREDKIIEQINKIHLLFGAIAPLELFARDDNLKIVNANQASLCSPDLSQVTSSSYLFGGLQGRAIE</sequence>